<keyword evidence="4 5" id="KW-0720">Serine protease</keyword>
<evidence type="ECO:0000256" key="3">
    <source>
        <dbReference type="ARBA" id="ARBA00022801"/>
    </source>
</evidence>
<dbReference type="PROSITE" id="PS51892">
    <property type="entry name" value="SUBTILASE"/>
    <property type="match status" value="1"/>
</dbReference>
<feature type="active site" description="Charge relay system" evidence="5">
    <location>
        <position position="346"/>
    </location>
</feature>
<dbReference type="InterPro" id="IPR015500">
    <property type="entry name" value="Peptidase_S8_subtilisin-rel"/>
</dbReference>
<dbReference type="InterPro" id="IPR036852">
    <property type="entry name" value="Peptidase_S8/S53_dom_sf"/>
</dbReference>
<feature type="region of interest" description="Disordered" evidence="6">
    <location>
        <begin position="381"/>
        <end position="430"/>
    </location>
</feature>
<evidence type="ECO:0000256" key="1">
    <source>
        <dbReference type="ARBA" id="ARBA00011073"/>
    </source>
</evidence>
<dbReference type="PANTHER" id="PTHR43806">
    <property type="entry name" value="PEPTIDASE S8"/>
    <property type="match status" value="1"/>
</dbReference>
<dbReference type="Pfam" id="PF00082">
    <property type="entry name" value="Peptidase_S8"/>
    <property type="match status" value="1"/>
</dbReference>
<dbReference type="PRINTS" id="PR00723">
    <property type="entry name" value="SUBTILISIN"/>
</dbReference>
<feature type="active site" description="Charge relay system" evidence="5">
    <location>
        <position position="159"/>
    </location>
</feature>
<dbReference type="InterPro" id="IPR000209">
    <property type="entry name" value="Peptidase_S8/S53_dom"/>
</dbReference>
<dbReference type="PANTHER" id="PTHR43806:SF11">
    <property type="entry name" value="CEREVISIN-RELATED"/>
    <property type="match status" value="1"/>
</dbReference>
<reference evidence="8" key="1">
    <citation type="submission" date="2020-10" db="EMBL/GenBank/DDBJ databases">
        <title>De novo genome project of the cellulose decomposer Thermobifida halotolerans type strain.</title>
        <authorList>
            <person name="Nagy I."/>
            <person name="Horvath B."/>
            <person name="Kukolya J."/>
            <person name="Nagy I."/>
            <person name="Orsini M."/>
        </authorList>
    </citation>
    <scope>NUCLEOTIDE SEQUENCE</scope>
    <source>
        <strain evidence="8">DSM 44931</strain>
    </source>
</reference>
<evidence type="ECO:0000259" key="7">
    <source>
        <dbReference type="Pfam" id="PF00082"/>
    </source>
</evidence>
<evidence type="ECO:0000256" key="2">
    <source>
        <dbReference type="ARBA" id="ARBA00022670"/>
    </source>
</evidence>
<dbReference type="AlphaFoldDB" id="A0AA97M1E3"/>
<dbReference type="Gene3D" id="3.40.50.200">
    <property type="entry name" value="Peptidase S8/S53 domain"/>
    <property type="match status" value="1"/>
</dbReference>
<sequence length="430" mass="45699">MRHVGRYSVSGEGSRSLWQETFSTRVEQRTQPVYRGAVEDIPRAGESVNYLFHSPDAPFTLPDSLAPLVERAYPQAPPLFFDTPLPPQPSYFHLRVPDDVSVMLRSSGVHERGATGRGVLVAVTDTGFYRHPFYAWHGYNYTATLAPDAVHIEDDENGHGTAEAANVFATARDVDFVGVKMGGNPTPAFEAAADLHSAVITNSWGYHLPGLGALPNHLKPLELAVRDAVRNRGITVCFSAGNGHVAFPAMMPEVIAVGGVYAQAAVVDSDFDLMASDYASSFDSLIYPGRHVPDVCGLVGQQPRGIYIMLPVQPGCETDTTLSGSAFPVGDQTAPSDDWAVISGTSATSPQVAGVCALLKQIRPGLSPELVKEILKSSTRDVRKGVSHTGQHAGPGHDGAAGAGLVDAESASRLARSVTPRALDTVPAPR</sequence>
<feature type="active site" description="Charge relay system" evidence="5">
    <location>
        <position position="125"/>
    </location>
</feature>
<evidence type="ECO:0000256" key="4">
    <source>
        <dbReference type="ARBA" id="ARBA00022825"/>
    </source>
</evidence>
<gene>
    <name evidence="8" type="ORF">NI17_005805</name>
</gene>
<proteinExistence type="inferred from homology"/>
<dbReference type="Proteomes" id="UP000265719">
    <property type="component" value="Chromosome"/>
</dbReference>
<organism evidence="8 9">
    <name type="scientific">Thermobifida halotolerans</name>
    <dbReference type="NCBI Taxonomy" id="483545"/>
    <lineage>
        <taxon>Bacteria</taxon>
        <taxon>Bacillati</taxon>
        <taxon>Actinomycetota</taxon>
        <taxon>Actinomycetes</taxon>
        <taxon>Streptosporangiales</taxon>
        <taxon>Nocardiopsidaceae</taxon>
        <taxon>Thermobifida</taxon>
    </lineage>
</organism>
<keyword evidence="9" id="KW-1185">Reference proteome</keyword>
<feature type="domain" description="Peptidase S8/S53" evidence="7">
    <location>
        <begin position="116"/>
        <end position="384"/>
    </location>
</feature>
<accession>A0AA97M1E3</accession>
<dbReference type="GO" id="GO:0004252">
    <property type="term" value="F:serine-type endopeptidase activity"/>
    <property type="evidence" value="ECO:0007669"/>
    <property type="project" value="UniProtKB-UniRule"/>
</dbReference>
<protein>
    <submittedName>
        <fullName evidence="8">S8 family serine peptidase</fullName>
    </submittedName>
</protein>
<dbReference type="KEGG" id="thao:NI17_005805"/>
<dbReference type="SUPFAM" id="SSF52743">
    <property type="entry name" value="Subtilisin-like"/>
    <property type="match status" value="1"/>
</dbReference>
<keyword evidence="2 5" id="KW-0645">Protease</keyword>
<evidence type="ECO:0000313" key="9">
    <source>
        <dbReference type="Proteomes" id="UP000265719"/>
    </source>
</evidence>
<evidence type="ECO:0000313" key="8">
    <source>
        <dbReference type="EMBL" id="UOE21876.1"/>
    </source>
</evidence>
<dbReference type="InterPro" id="IPR050131">
    <property type="entry name" value="Peptidase_S8_subtilisin-like"/>
</dbReference>
<name>A0AA97M1E3_9ACTN</name>
<comment type="similarity">
    <text evidence="1 5">Belongs to the peptidase S8 family.</text>
</comment>
<keyword evidence="3 5" id="KW-0378">Hydrolase</keyword>
<dbReference type="EMBL" id="CP063196">
    <property type="protein sequence ID" value="UOE21876.1"/>
    <property type="molecule type" value="Genomic_DNA"/>
</dbReference>
<dbReference type="GO" id="GO:0006508">
    <property type="term" value="P:proteolysis"/>
    <property type="evidence" value="ECO:0007669"/>
    <property type="project" value="UniProtKB-KW"/>
</dbReference>
<evidence type="ECO:0000256" key="5">
    <source>
        <dbReference type="PROSITE-ProRule" id="PRU01240"/>
    </source>
</evidence>
<evidence type="ECO:0000256" key="6">
    <source>
        <dbReference type="SAM" id="MobiDB-lite"/>
    </source>
</evidence>